<dbReference type="InterPro" id="IPR000524">
    <property type="entry name" value="Tscrpt_reg_HTH_GntR"/>
</dbReference>
<dbReference type="SUPFAM" id="SSF48008">
    <property type="entry name" value="GntR ligand-binding domain-like"/>
    <property type="match status" value="1"/>
</dbReference>
<keyword evidence="6" id="KW-1185">Reference proteome</keyword>
<evidence type="ECO:0000259" key="4">
    <source>
        <dbReference type="PROSITE" id="PS50949"/>
    </source>
</evidence>
<name>A0A850QE77_9BURK</name>
<dbReference type="AlphaFoldDB" id="A0A850QE77"/>
<dbReference type="EMBL" id="JABXYJ010000004">
    <property type="protein sequence ID" value="NVO77881.1"/>
    <property type="molecule type" value="Genomic_DNA"/>
</dbReference>
<dbReference type="SMART" id="SM00895">
    <property type="entry name" value="FCD"/>
    <property type="match status" value="1"/>
</dbReference>
<proteinExistence type="predicted"/>
<dbReference type="GO" id="GO:0003677">
    <property type="term" value="F:DNA binding"/>
    <property type="evidence" value="ECO:0007669"/>
    <property type="project" value="UniProtKB-KW"/>
</dbReference>
<dbReference type="Gene3D" id="1.10.10.10">
    <property type="entry name" value="Winged helix-like DNA-binding domain superfamily/Winged helix DNA-binding domain"/>
    <property type="match status" value="1"/>
</dbReference>
<organism evidence="5 6">
    <name type="scientific">Undibacterium oligocarboniphilum</name>
    <dbReference type="NCBI Taxonomy" id="666702"/>
    <lineage>
        <taxon>Bacteria</taxon>
        <taxon>Pseudomonadati</taxon>
        <taxon>Pseudomonadota</taxon>
        <taxon>Betaproteobacteria</taxon>
        <taxon>Burkholderiales</taxon>
        <taxon>Oxalobacteraceae</taxon>
        <taxon>Undibacterium</taxon>
    </lineage>
</organism>
<reference evidence="5 6" key="1">
    <citation type="submission" date="2020-06" db="EMBL/GenBank/DDBJ databases">
        <authorList>
            <person name="Qiu C."/>
            <person name="Liu Z."/>
        </authorList>
    </citation>
    <scope>NUCLEOTIDE SEQUENCE [LARGE SCALE GENOMIC DNA]</scope>
    <source>
        <strain evidence="5 6">EM 1</strain>
    </source>
</reference>
<dbReference type="Gene3D" id="1.20.120.530">
    <property type="entry name" value="GntR ligand-binding domain-like"/>
    <property type="match status" value="1"/>
</dbReference>
<dbReference type="PROSITE" id="PS50949">
    <property type="entry name" value="HTH_GNTR"/>
    <property type="match status" value="1"/>
</dbReference>
<dbReference type="PANTHER" id="PTHR43537:SF53">
    <property type="entry name" value="HTH-TYPE TRANSCRIPTIONAL REPRESSOR NANR"/>
    <property type="match status" value="1"/>
</dbReference>
<dbReference type="Pfam" id="PF00392">
    <property type="entry name" value="GntR"/>
    <property type="match status" value="1"/>
</dbReference>
<evidence type="ECO:0000256" key="1">
    <source>
        <dbReference type="ARBA" id="ARBA00023015"/>
    </source>
</evidence>
<keyword evidence="3" id="KW-0804">Transcription</keyword>
<protein>
    <submittedName>
        <fullName evidence="5">GntR family transcriptional regulator</fullName>
    </submittedName>
</protein>
<dbReference type="InterPro" id="IPR008920">
    <property type="entry name" value="TF_FadR/GntR_C"/>
</dbReference>
<keyword evidence="1" id="KW-0805">Transcription regulation</keyword>
<evidence type="ECO:0000313" key="5">
    <source>
        <dbReference type="EMBL" id="NVO77881.1"/>
    </source>
</evidence>
<dbReference type="Proteomes" id="UP000588051">
    <property type="component" value="Unassembled WGS sequence"/>
</dbReference>
<dbReference type="InterPro" id="IPR036388">
    <property type="entry name" value="WH-like_DNA-bd_sf"/>
</dbReference>
<dbReference type="InterPro" id="IPR036390">
    <property type="entry name" value="WH_DNA-bd_sf"/>
</dbReference>
<dbReference type="InterPro" id="IPR011711">
    <property type="entry name" value="GntR_C"/>
</dbReference>
<dbReference type="SMART" id="SM00345">
    <property type="entry name" value="HTH_GNTR"/>
    <property type="match status" value="1"/>
</dbReference>
<dbReference type="GO" id="GO:0003700">
    <property type="term" value="F:DNA-binding transcription factor activity"/>
    <property type="evidence" value="ECO:0007669"/>
    <property type="project" value="InterPro"/>
</dbReference>
<comment type="caution">
    <text evidence="5">The sequence shown here is derived from an EMBL/GenBank/DDBJ whole genome shotgun (WGS) entry which is preliminary data.</text>
</comment>
<evidence type="ECO:0000256" key="3">
    <source>
        <dbReference type="ARBA" id="ARBA00023163"/>
    </source>
</evidence>
<gene>
    <name evidence="5" type="ORF">HV832_08550</name>
</gene>
<evidence type="ECO:0000256" key="2">
    <source>
        <dbReference type="ARBA" id="ARBA00023125"/>
    </source>
</evidence>
<keyword evidence="2" id="KW-0238">DNA-binding</keyword>
<dbReference type="Pfam" id="PF07729">
    <property type="entry name" value="FCD"/>
    <property type="match status" value="1"/>
</dbReference>
<sequence>MLKIMSATKPISRLSVVTESGNDKEQRMYRDIYDAIMDHRLPARTKLTEQSLSQIYDMARHGVRKVLGQLAHDGLVDLEPNRGAFIASPGEKEAQDMFELRQSLEQLALEKVLQHAAPEAIRQLRHMVERERQAYEQGDRPLWIRLSADFHIELARLSGNDLLVELLRRLVSRTTLLISSQEVPATRPCSFDEHLRVVEALEKKDKKTVLSEMAQHLHQCACRTPKNVGKGFDLKAALKPRKIQK</sequence>
<accession>A0A850QE77</accession>
<dbReference type="SUPFAM" id="SSF46785">
    <property type="entry name" value="Winged helix' DNA-binding domain"/>
    <property type="match status" value="1"/>
</dbReference>
<feature type="domain" description="HTH gntR-type" evidence="4">
    <location>
        <begin position="22"/>
        <end position="89"/>
    </location>
</feature>
<evidence type="ECO:0000313" key="6">
    <source>
        <dbReference type="Proteomes" id="UP000588051"/>
    </source>
</evidence>
<dbReference type="PANTHER" id="PTHR43537">
    <property type="entry name" value="TRANSCRIPTIONAL REGULATOR, GNTR FAMILY"/>
    <property type="match status" value="1"/>
</dbReference>